<dbReference type="PROSITE" id="PS50885">
    <property type="entry name" value="HAMP"/>
    <property type="match status" value="1"/>
</dbReference>
<feature type="transmembrane region" description="Helical" evidence="12">
    <location>
        <begin position="21"/>
        <end position="43"/>
    </location>
</feature>
<dbReference type="CDD" id="cd00075">
    <property type="entry name" value="HATPase"/>
    <property type="match status" value="1"/>
</dbReference>
<accession>A0AAU7V850</accession>
<keyword evidence="6" id="KW-0808">Transferase</keyword>
<dbReference type="FunFam" id="1.10.287.130:FF:000001">
    <property type="entry name" value="Two-component sensor histidine kinase"/>
    <property type="match status" value="1"/>
</dbReference>
<dbReference type="InterPro" id="IPR003594">
    <property type="entry name" value="HATPase_dom"/>
</dbReference>
<dbReference type="GO" id="GO:0005509">
    <property type="term" value="F:calcium ion binding"/>
    <property type="evidence" value="ECO:0007669"/>
    <property type="project" value="UniProtKB-ARBA"/>
</dbReference>
<comment type="subcellular location">
    <subcellularLocation>
        <location evidence="3">Cell membrane</location>
    </subcellularLocation>
</comment>
<proteinExistence type="predicted"/>
<evidence type="ECO:0000256" key="4">
    <source>
        <dbReference type="ARBA" id="ARBA00012438"/>
    </source>
</evidence>
<dbReference type="InterPro" id="IPR036890">
    <property type="entry name" value="HATPase_C_sf"/>
</dbReference>
<feature type="domain" description="Histidine kinase" evidence="13">
    <location>
        <begin position="268"/>
        <end position="487"/>
    </location>
</feature>
<evidence type="ECO:0000256" key="10">
    <source>
        <dbReference type="ARBA" id="ARBA00023012"/>
    </source>
</evidence>
<keyword evidence="11 12" id="KW-0472">Membrane</keyword>
<dbReference type="SMART" id="SM00304">
    <property type="entry name" value="HAMP"/>
    <property type="match status" value="1"/>
</dbReference>
<comment type="cofactor">
    <cofactor evidence="2">
        <name>a divalent metal cation</name>
        <dbReference type="ChEBI" id="CHEBI:60240"/>
    </cofactor>
</comment>
<evidence type="ECO:0000256" key="9">
    <source>
        <dbReference type="ARBA" id="ARBA00022989"/>
    </source>
</evidence>
<evidence type="ECO:0000256" key="6">
    <source>
        <dbReference type="ARBA" id="ARBA00022679"/>
    </source>
</evidence>
<evidence type="ECO:0000259" key="14">
    <source>
        <dbReference type="PROSITE" id="PS50885"/>
    </source>
</evidence>
<feature type="transmembrane region" description="Helical" evidence="12">
    <location>
        <begin position="178"/>
        <end position="199"/>
    </location>
</feature>
<evidence type="ECO:0000256" key="3">
    <source>
        <dbReference type="ARBA" id="ARBA00004236"/>
    </source>
</evidence>
<gene>
    <name evidence="15" type="ORF">SAC06_01575</name>
</gene>
<dbReference type="SMART" id="SM00387">
    <property type="entry name" value="HATPase_c"/>
    <property type="match status" value="1"/>
</dbReference>
<reference evidence="15" key="1">
    <citation type="submission" date="2023-11" db="EMBL/GenBank/DDBJ databases">
        <title>Scrofimicrobium hongkongense sp. nov., isolated from a patient with peritonitis.</title>
        <authorList>
            <person name="Lao H.Y."/>
            <person name="Wong A.Y.P."/>
            <person name="Ng T.L."/>
            <person name="Wong R.Y.L."/>
            <person name="Yau M.C.Y."/>
            <person name="Lam J.Y.W."/>
            <person name="Siu G.K.H."/>
        </authorList>
    </citation>
    <scope>NUCLEOTIDE SEQUENCE</scope>
    <source>
        <strain evidence="15">R131</strain>
    </source>
</reference>
<dbReference type="InterPro" id="IPR003660">
    <property type="entry name" value="HAMP_dom"/>
</dbReference>
<dbReference type="InterPro" id="IPR050428">
    <property type="entry name" value="TCS_sensor_his_kinase"/>
</dbReference>
<evidence type="ECO:0000256" key="1">
    <source>
        <dbReference type="ARBA" id="ARBA00000085"/>
    </source>
</evidence>
<comment type="catalytic activity">
    <reaction evidence="1">
        <text>ATP + protein L-histidine = ADP + protein N-phospho-L-histidine.</text>
        <dbReference type="EC" id="2.7.13.3"/>
    </reaction>
</comment>
<dbReference type="SUPFAM" id="SSF47384">
    <property type="entry name" value="Homodimeric domain of signal transducing histidine kinase"/>
    <property type="match status" value="1"/>
</dbReference>
<dbReference type="GO" id="GO:0005886">
    <property type="term" value="C:plasma membrane"/>
    <property type="evidence" value="ECO:0007669"/>
    <property type="project" value="UniProtKB-SubCell"/>
</dbReference>
<dbReference type="AlphaFoldDB" id="A0AAU7V850"/>
<evidence type="ECO:0000259" key="13">
    <source>
        <dbReference type="PROSITE" id="PS50109"/>
    </source>
</evidence>
<dbReference type="PROSITE" id="PS50109">
    <property type="entry name" value="HIS_KIN"/>
    <property type="match status" value="1"/>
</dbReference>
<evidence type="ECO:0000256" key="11">
    <source>
        <dbReference type="ARBA" id="ARBA00023136"/>
    </source>
</evidence>
<evidence type="ECO:0000256" key="12">
    <source>
        <dbReference type="SAM" id="Phobius"/>
    </source>
</evidence>
<keyword evidence="10" id="KW-0902">Two-component regulatory system</keyword>
<dbReference type="Pfam" id="PF02518">
    <property type="entry name" value="HATPase_c"/>
    <property type="match status" value="1"/>
</dbReference>
<keyword evidence="9 12" id="KW-1133">Transmembrane helix</keyword>
<dbReference type="SUPFAM" id="SSF158472">
    <property type="entry name" value="HAMP domain-like"/>
    <property type="match status" value="1"/>
</dbReference>
<dbReference type="PANTHER" id="PTHR45436">
    <property type="entry name" value="SENSOR HISTIDINE KINASE YKOH"/>
    <property type="match status" value="1"/>
</dbReference>
<dbReference type="GO" id="GO:0000155">
    <property type="term" value="F:phosphorelay sensor kinase activity"/>
    <property type="evidence" value="ECO:0007669"/>
    <property type="project" value="InterPro"/>
</dbReference>
<dbReference type="InterPro" id="IPR005467">
    <property type="entry name" value="His_kinase_dom"/>
</dbReference>
<dbReference type="SUPFAM" id="SSF55874">
    <property type="entry name" value="ATPase domain of HSP90 chaperone/DNA topoisomerase II/histidine kinase"/>
    <property type="match status" value="1"/>
</dbReference>
<dbReference type="SMART" id="SM00388">
    <property type="entry name" value="HisKA"/>
    <property type="match status" value="1"/>
</dbReference>
<evidence type="ECO:0000256" key="7">
    <source>
        <dbReference type="ARBA" id="ARBA00022692"/>
    </source>
</evidence>
<keyword evidence="7 12" id="KW-0812">Transmembrane</keyword>
<feature type="domain" description="HAMP" evidence="14">
    <location>
        <begin position="200"/>
        <end position="253"/>
    </location>
</feature>
<dbReference type="Pfam" id="PF00512">
    <property type="entry name" value="HisKA"/>
    <property type="match status" value="1"/>
</dbReference>
<keyword evidence="5" id="KW-0597">Phosphoprotein</keyword>
<dbReference type="InterPro" id="IPR004358">
    <property type="entry name" value="Sig_transdc_His_kin-like_C"/>
</dbReference>
<dbReference type="Gene3D" id="6.10.340.10">
    <property type="match status" value="1"/>
</dbReference>
<dbReference type="CDD" id="cd00082">
    <property type="entry name" value="HisKA"/>
    <property type="match status" value="1"/>
</dbReference>
<dbReference type="CDD" id="cd06225">
    <property type="entry name" value="HAMP"/>
    <property type="match status" value="1"/>
</dbReference>
<dbReference type="PANTHER" id="PTHR45436:SF5">
    <property type="entry name" value="SENSOR HISTIDINE KINASE TRCS"/>
    <property type="match status" value="1"/>
</dbReference>
<dbReference type="RefSeq" id="WP_350258474.1">
    <property type="nucleotide sequence ID" value="NZ_CP138335.1"/>
</dbReference>
<sequence>MGLLERMRRSWTQTPLAGRMVLLIIVIVTTALAVVGTIMIGILQRHLIRQVDEQLVASASQLANTVSNASFTGTPTEIPTNFYIRREVIGQQPKVILTEETRLRAGTPVVGELLDIGQVALTETGITLPITVSSDIPGANWRAVAVPMEVTATSQPAGVVTVALPLIDVSDTILNTTLSFFLAGLGIVVLGGIAGYYLVIQSLRPLREIETVAGKIAAGDYSQRIIPLAPATEVGSLSLSLNQMLAQIESSFAARDDSEQKVRRFVSDASHELRTPLAAIRGYGELYRMGAVPPERVPEVFGRIESESTRMGALVEDLLILARIDEKRPLSMTQIDLVRLAREARSDLEALNQSRTIKLVGLSQRKPPPSLLVSGDRDQLTQVMVNLVGNIDRYTPANSPVEIAVGQQDEMGVIEFRDHGPGIRPEERSRVFERFYRTDTSRARSLGGSGLGLSIVGGIIEAHHGRVELADSKGGGLTVRVFLPLSGA</sequence>
<evidence type="ECO:0000313" key="15">
    <source>
        <dbReference type="EMBL" id="XBW08275.1"/>
    </source>
</evidence>
<name>A0AAU7V850_9ACTO</name>
<evidence type="ECO:0000256" key="5">
    <source>
        <dbReference type="ARBA" id="ARBA00022553"/>
    </source>
</evidence>
<evidence type="ECO:0000256" key="8">
    <source>
        <dbReference type="ARBA" id="ARBA00022777"/>
    </source>
</evidence>
<dbReference type="EMBL" id="CP138335">
    <property type="protein sequence ID" value="XBW08275.1"/>
    <property type="molecule type" value="Genomic_DNA"/>
</dbReference>
<organism evidence="15">
    <name type="scientific">Scrofimicrobium appendicitidis</name>
    <dbReference type="NCBI Taxonomy" id="3079930"/>
    <lineage>
        <taxon>Bacteria</taxon>
        <taxon>Bacillati</taxon>
        <taxon>Actinomycetota</taxon>
        <taxon>Actinomycetes</taxon>
        <taxon>Actinomycetales</taxon>
        <taxon>Actinomycetaceae</taxon>
        <taxon>Scrofimicrobium</taxon>
    </lineage>
</organism>
<dbReference type="InterPro" id="IPR036097">
    <property type="entry name" value="HisK_dim/P_sf"/>
</dbReference>
<dbReference type="FunFam" id="3.30.565.10:FF:000006">
    <property type="entry name" value="Sensor histidine kinase WalK"/>
    <property type="match status" value="1"/>
</dbReference>
<dbReference type="InterPro" id="IPR003661">
    <property type="entry name" value="HisK_dim/P_dom"/>
</dbReference>
<protein>
    <recommendedName>
        <fullName evidence="4">histidine kinase</fullName>
        <ecNumber evidence="4">2.7.13.3</ecNumber>
    </recommendedName>
</protein>
<evidence type="ECO:0000256" key="2">
    <source>
        <dbReference type="ARBA" id="ARBA00001968"/>
    </source>
</evidence>
<dbReference type="Gene3D" id="3.30.565.10">
    <property type="entry name" value="Histidine kinase-like ATPase, C-terminal domain"/>
    <property type="match status" value="1"/>
</dbReference>
<dbReference type="Gene3D" id="1.10.287.130">
    <property type="match status" value="1"/>
</dbReference>
<keyword evidence="8 15" id="KW-0418">Kinase</keyword>
<dbReference type="EC" id="2.7.13.3" evidence="4"/>
<dbReference type="Pfam" id="PF00672">
    <property type="entry name" value="HAMP"/>
    <property type="match status" value="1"/>
</dbReference>
<dbReference type="PRINTS" id="PR00344">
    <property type="entry name" value="BCTRLSENSOR"/>
</dbReference>
<dbReference type="KEGG" id="sapp:SAC06_01575"/>